<dbReference type="InterPro" id="IPR011856">
    <property type="entry name" value="tRNA_endonuc-like_dom_sf"/>
</dbReference>
<accession>Q6TF95</accession>
<evidence type="ECO:0000313" key="1">
    <source>
        <dbReference type="EMBL" id="AAR06625.1"/>
    </source>
</evidence>
<dbReference type="Gene3D" id="3.40.1350.10">
    <property type="match status" value="1"/>
</dbReference>
<organism evidence="1">
    <name type="scientific">Aeromonas hydrophila</name>
    <dbReference type="NCBI Taxonomy" id="644"/>
    <lineage>
        <taxon>Bacteria</taxon>
        <taxon>Pseudomonadati</taxon>
        <taxon>Pseudomonadota</taxon>
        <taxon>Gammaproteobacteria</taxon>
        <taxon>Aeromonadales</taxon>
        <taxon>Aeromonadaceae</taxon>
        <taxon>Aeromonas</taxon>
    </lineage>
</organism>
<name>Q6TF95_AERHY</name>
<proteinExistence type="predicted"/>
<dbReference type="AlphaFoldDB" id="Q6TF95"/>
<dbReference type="EMBL" id="AY422745">
    <property type="protein sequence ID" value="AAR06625.1"/>
    <property type="molecule type" value="Genomic_DNA"/>
</dbReference>
<evidence type="ECO:0008006" key="2">
    <source>
        <dbReference type="Google" id="ProtNLM"/>
    </source>
</evidence>
<protein>
    <recommendedName>
        <fullName evidence="2">EVE domain-containing protein</fullName>
    </recommendedName>
</protein>
<dbReference type="GO" id="GO:0003676">
    <property type="term" value="F:nucleic acid binding"/>
    <property type="evidence" value="ECO:0007669"/>
    <property type="project" value="InterPro"/>
</dbReference>
<reference evidence="1" key="2">
    <citation type="submission" date="2003-09" db="EMBL/GenBank/DDBJ databases">
        <authorList>
            <person name="Lau Y.L."/>
            <person name="Leung K.Y."/>
        </authorList>
    </citation>
    <scope>NUCLEOTIDE SEQUENCE</scope>
    <source>
        <strain evidence="1">PPD134/91</strain>
    </source>
</reference>
<sequence>MLMQSQRWREEPDLMALDKNANLYIFELKAWESTQENILQVLRYGQLYGDADLEKITHWFNKSHGIDVGLEKSFEDKFNKKLNENNCNQKQIFIVMTNGMDFKTRESIKYWRSCGLDIRPWIYRVYDGNGDCMNVEITPFRVDDNPYEDIAEGYYILNTNYNNNKEDHNDMIKNKKCAAYFEPWKYKIERLNKGDVVFLYQSGVGIVAFGEASGKLCLADYHGNPDYKNEEYYMKLNNFHTVKSPLSAAKIKYITDVDYRFMSTMFGIDLESGKKIRAELESSK</sequence>
<reference evidence="1" key="1">
    <citation type="journal article" date="2000" name="Microbiology">
        <title>Molecular analysis of genetic differences between virulent and avirulent strains of Aeromonas hydrophila isolated from diseased fish.</title>
        <authorList>
            <person name="Zhang Y.L."/>
            <person name="Ong C.T."/>
            <person name="Leung K.Y."/>
        </authorList>
    </citation>
    <scope>NUCLEOTIDE SEQUENCE</scope>
    <source>
        <strain evidence="1">PPD134/91</strain>
    </source>
</reference>